<keyword evidence="1" id="KW-1133">Transmembrane helix</keyword>
<sequence>MSIQSNLKKYCYLFKLLIDKRFILLTICLTIGGILYFIFGHRIIEAIYKGEATAFLNKEFKGRTENPLSFYLRKADLLYLSANILISSFVLSYPFFFKLITNYQTTVFGLKNEFAKLKLIGKNKNIILTSLCLFITFYYIYFSIGLLFIPYSQKITFLGQITSMHFLGGFL</sequence>
<comment type="caution">
    <text evidence="2">The sequence shown here is derived from an EMBL/GenBank/DDBJ whole genome shotgun (WGS) entry which is preliminary data.</text>
</comment>
<feature type="transmembrane region" description="Helical" evidence="1">
    <location>
        <begin position="126"/>
        <end position="149"/>
    </location>
</feature>
<dbReference type="Proteomes" id="UP000441797">
    <property type="component" value="Unassembled WGS sequence"/>
</dbReference>
<proteinExistence type="predicted"/>
<gene>
    <name evidence="2" type="ORF">BWI75_09445</name>
</gene>
<name>A0A6N8FWP5_9CHRO</name>
<dbReference type="AlphaFoldDB" id="A0A6N8FWP5"/>
<keyword evidence="1" id="KW-0812">Transmembrane</keyword>
<evidence type="ECO:0000313" key="3">
    <source>
        <dbReference type="Proteomes" id="UP000441797"/>
    </source>
</evidence>
<keyword evidence="3" id="KW-1185">Reference proteome</keyword>
<evidence type="ECO:0000313" key="2">
    <source>
        <dbReference type="EMBL" id="MUL36567.1"/>
    </source>
</evidence>
<keyword evidence="1" id="KW-0472">Membrane</keyword>
<dbReference type="RefSeq" id="WP_105218246.1">
    <property type="nucleotide sequence ID" value="NZ_CAWNSU010000076.1"/>
</dbReference>
<reference evidence="2 3" key="1">
    <citation type="journal article" date="2019" name="Front. Microbiol.">
        <title>Genomic Features for Desiccation Tolerance and Sugar Biosynthesis in the Extremophile Gloeocapsopsis sp. UTEX B3054.</title>
        <authorList>
            <person name="Urrejola C."/>
            <person name="Alcorta J."/>
            <person name="Salas L."/>
            <person name="Vasquez M."/>
            <person name="Polz M.F."/>
            <person name="Vicuna R."/>
            <person name="Diez B."/>
        </authorList>
    </citation>
    <scope>NUCLEOTIDE SEQUENCE [LARGE SCALE GENOMIC DNA]</scope>
    <source>
        <strain evidence="2 3">1H9</strain>
    </source>
</reference>
<evidence type="ECO:0000256" key="1">
    <source>
        <dbReference type="SAM" id="Phobius"/>
    </source>
</evidence>
<dbReference type="EMBL" id="NAPY01000012">
    <property type="protein sequence ID" value="MUL36567.1"/>
    <property type="molecule type" value="Genomic_DNA"/>
</dbReference>
<accession>A0A6N8FWP5</accession>
<feature type="transmembrane region" description="Helical" evidence="1">
    <location>
        <begin position="21"/>
        <end position="39"/>
    </location>
</feature>
<organism evidence="2 3">
    <name type="scientific">Gloeocapsopsis dulcis AAB1 = 1H9</name>
    <dbReference type="NCBI Taxonomy" id="1433147"/>
    <lineage>
        <taxon>Bacteria</taxon>
        <taxon>Bacillati</taxon>
        <taxon>Cyanobacteriota</taxon>
        <taxon>Cyanophyceae</taxon>
        <taxon>Oscillatoriophycideae</taxon>
        <taxon>Chroococcales</taxon>
        <taxon>Chroococcaceae</taxon>
        <taxon>Gloeocapsopsis</taxon>
        <taxon>Gloeocapsopsis dulcis</taxon>
    </lineage>
</organism>
<protein>
    <submittedName>
        <fullName evidence="2">Uncharacterized protein</fullName>
    </submittedName>
</protein>
<feature type="transmembrane region" description="Helical" evidence="1">
    <location>
        <begin position="77"/>
        <end position="96"/>
    </location>
</feature>